<evidence type="ECO:0008006" key="3">
    <source>
        <dbReference type="Google" id="ProtNLM"/>
    </source>
</evidence>
<proteinExistence type="predicted"/>
<sequence>MTGHERRITKLRERLAGDRLAELGVSVEQRGAVVVITGTVSTPQRRDEVLRTARRELADLTLVEDLVVACADVPDRWEELP</sequence>
<dbReference type="RefSeq" id="WP_046910401.1">
    <property type="nucleotide sequence ID" value="NZ_BAAAXG010000024.1"/>
</dbReference>
<gene>
    <name evidence="1" type="ORF">VO63_25920</name>
</gene>
<evidence type="ECO:0000313" key="1">
    <source>
        <dbReference type="EMBL" id="KKZ71033.1"/>
    </source>
</evidence>
<reference evidence="1 2" key="1">
    <citation type="submission" date="2015-05" db="EMBL/GenBank/DDBJ databases">
        <title>Draft Genome assembly of Streptomyces showdoensis.</title>
        <authorList>
            <person name="Thapa K.K."/>
            <person name="Metsa-Ketela M."/>
        </authorList>
    </citation>
    <scope>NUCLEOTIDE SEQUENCE [LARGE SCALE GENOMIC DNA]</scope>
    <source>
        <strain evidence="1 2">ATCC 15227</strain>
    </source>
</reference>
<dbReference type="Proteomes" id="UP000265325">
    <property type="component" value="Unassembled WGS sequence"/>
</dbReference>
<comment type="caution">
    <text evidence="1">The sequence shown here is derived from an EMBL/GenBank/DDBJ whole genome shotgun (WGS) entry which is preliminary data.</text>
</comment>
<dbReference type="EMBL" id="LAQS01000045">
    <property type="protein sequence ID" value="KKZ71033.1"/>
    <property type="molecule type" value="Genomic_DNA"/>
</dbReference>
<organism evidence="1 2">
    <name type="scientific">Streptomyces showdoensis</name>
    <dbReference type="NCBI Taxonomy" id="68268"/>
    <lineage>
        <taxon>Bacteria</taxon>
        <taxon>Bacillati</taxon>
        <taxon>Actinomycetota</taxon>
        <taxon>Actinomycetes</taxon>
        <taxon>Kitasatosporales</taxon>
        <taxon>Streptomycetaceae</taxon>
        <taxon>Streptomyces</taxon>
    </lineage>
</organism>
<accession>A0A2P2GHN3</accession>
<dbReference type="OrthoDB" id="4322570at2"/>
<protein>
    <recommendedName>
        <fullName evidence="3">BON domain-containing protein</fullName>
    </recommendedName>
</protein>
<dbReference type="AlphaFoldDB" id="A0A2P2GHN3"/>
<keyword evidence="2" id="KW-1185">Reference proteome</keyword>
<name>A0A2P2GHN3_STREW</name>
<evidence type="ECO:0000313" key="2">
    <source>
        <dbReference type="Proteomes" id="UP000265325"/>
    </source>
</evidence>